<dbReference type="EMBL" id="AP023094">
    <property type="protein sequence ID" value="BCE51594.1"/>
    <property type="molecule type" value="Genomic_DNA"/>
</dbReference>
<evidence type="ECO:0000313" key="1">
    <source>
        <dbReference type="EMBL" id="BCE25335.1"/>
    </source>
</evidence>
<dbReference type="EMBL" id="AP023099">
    <property type="protein sequence ID" value="BCE95090.1"/>
    <property type="molecule type" value="Genomic_DNA"/>
</dbReference>
<gene>
    <name evidence="3" type="ORF">XF10B_78880</name>
    <name evidence="1" type="ORF">XF1B_80160</name>
    <name evidence="2" type="ORF">XF4B_79430</name>
</gene>
<dbReference type="AlphaFoldDB" id="A0A810D6N2"/>
<organism evidence="3">
    <name type="scientific">Bradyrhizobium diazoefficiens</name>
    <dbReference type="NCBI Taxonomy" id="1355477"/>
    <lineage>
        <taxon>Bacteria</taxon>
        <taxon>Pseudomonadati</taxon>
        <taxon>Pseudomonadota</taxon>
        <taxon>Alphaproteobacteria</taxon>
        <taxon>Hyphomicrobiales</taxon>
        <taxon>Nitrobacteraceae</taxon>
        <taxon>Bradyrhizobium</taxon>
    </lineage>
</organism>
<evidence type="ECO:0000313" key="3">
    <source>
        <dbReference type="EMBL" id="BCE95090.1"/>
    </source>
</evidence>
<reference evidence="2" key="3">
    <citation type="submission" date="2020-05" db="EMBL/GenBank/DDBJ databases">
        <title>Complete genome sequence of Bradyrhizobium diazoefficiens XF4 isolated from soybean nodule.</title>
        <authorList>
            <person name="Noda R."/>
            <person name="Kakizaki K."/>
            <person name="Minamisawa K."/>
        </authorList>
    </citation>
    <scope>NUCLEOTIDE SEQUENCE</scope>
    <source>
        <strain evidence="2">XF4</strain>
    </source>
</reference>
<evidence type="ECO:0000313" key="2">
    <source>
        <dbReference type="EMBL" id="BCE51594.1"/>
    </source>
</evidence>
<reference evidence="1" key="1">
    <citation type="submission" date="2020-05" db="EMBL/GenBank/DDBJ databases">
        <title>Complete genome sequence of Bradyrhizobium diazoefficiens XF1 isolated from soybean nodule.</title>
        <authorList>
            <person name="Noda R."/>
            <person name="Kakizaki K."/>
            <person name="Minamisawa K."/>
        </authorList>
    </citation>
    <scope>NUCLEOTIDE SEQUENCE</scope>
    <source>
        <strain evidence="1">XF1</strain>
    </source>
</reference>
<protein>
    <submittedName>
        <fullName evidence="3">Uncharacterized protein</fullName>
    </submittedName>
</protein>
<dbReference type="EMBL" id="AP023091">
    <property type="protein sequence ID" value="BCE25335.1"/>
    <property type="molecule type" value="Genomic_DNA"/>
</dbReference>
<sequence length="63" mass="7070">MTNRVNNSISTIEDVVVYLFTSIRNMRAHPVEDEFHEGYGHALNVVMDYILLNATPVTAMDGS</sequence>
<accession>A0A810D6N2</accession>
<proteinExistence type="predicted"/>
<name>A0A810D6N2_9BRAD</name>
<reference evidence="3" key="2">
    <citation type="submission" date="2020-05" db="EMBL/GenBank/DDBJ databases">
        <title>Complete genome sequence of Bradyrhizobium diazoefficiens XF10 isolated from soybean nodule.</title>
        <authorList>
            <person name="Noda R."/>
            <person name="Kakizaki K."/>
            <person name="Minamisawa K."/>
        </authorList>
    </citation>
    <scope>NUCLEOTIDE SEQUENCE</scope>
    <source>
        <strain evidence="3">XF10</strain>
    </source>
</reference>